<feature type="region of interest" description="Disordered" evidence="12">
    <location>
        <begin position="1"/>
        <end position="25"/>
    </location>
</feature>
<organism evidence="15 16">
    <name type="scientific">Cnephaeus nilssonii</name>
    <name type="common">Northern bat</name>
    <name type="synonym">Eptesicus nilssonii</name>
    <dbReference type="NCBI Taxonomy" id="3371016"/>
    <lineage>
        <taxon>Eukaryota</taxon>
        <taxon>Metazoa</taxon>
        <taxon>Chordata</taxon>
        <taxon>Craniata</taxon>
        <taxon>Vertebrata</taxon>
        <taxon>Euteleostomi</taxon>
        <taxon>Mammalia</taxon>
        <taxon>Eutheria</taxon>
        <taxon>Laurasiatheria</taxon>
        <taxon>Chiroptera</taxon>
        <taxon>Yangochiroptera</taxon>
        <taxon>Vespertilionidae</taxon>
        <taxon>Cnephaeus</taxon>
    </lineage>
</organism>
<dbReference type="InterPro" id="IPR008908">
    <property type="entry name" value="Sarcoglycan_alpha/epsilon"/>
</dbReference>
<keyword evidence="6" id="KW-0963">Cytoplasm</keyword>
<reference evidence="15" key="1">
    <citation type="submission" date="2023-06" db="EMBL/GenBank/DDBJ databases">
        <title>Reference genome for the Northern bat (Eptesicus nilssonii), a most northern bat species.</title>
        <authorList>
            <person name="Laine V.N."/>
            <person name="Pulliainen A.T."/>
            <person name="Lilley T.M."/>
        </authorList>
    </citation>
    <scope>NUCLEOTIDE SEQUENCE</scope>
    <source>
        <strain evidence="15">BLF_Eptnil</strain>
        <tissue evidence="15">Kidney</tissue>
    </source>
</reference>
<evidence type="ECO:0000256" key="7">
    <source>
        <dbReference type="ARBA" id="ARBA00022692"/>
    </source>
</evidence>
<evidence type="ECO:0000256" key="12">
    <source>
        <dbReference type="SAM" id="MobiDB-lite"/>
    </source>
</evidence>
<evidence type="ECO:0000256" key="8">
    <source>
        <dbReference type="ARBA" id="ARBA00022989"/>
    </source>
</evidence>
<evidence type="ECO:0000313" key="16">
    <source>
        <dbReference type="Proteomes" id="UP001177744"/>
    </source>
</evidence>
<comment type="subcellular location">
    <subcellularLocation>
        <location evidence="3">Cell membrane</location>
        <location evidence="3">Sarcolemma</location>
        <topology evidence="3">Single-pass membrane protein</topology>
    </subcellularLocation>
    <subcellularLocation>
        <location evidence="2">Cytoplasm</location>
        <location evidence="2">Cytoskeleton</location>
    </subcellularLocation>
</comment>
<comment type="similarity">
    <text evidence="4">Belongs to the sarcoglycan alpha/epsilon family.</text>
</comment>
<keyword evidence="7 13" id="KW-0812">Transmembrane</keyword>
<evidence type="ECO:0000256" key="2">
    <source>
        <dbReference type="ARBA" id="ARBA00004245"/>
    </source>
</evidence>
<keyword evidence="10" id="KW-0325">Glycoprotein</keyword>
<dbReference type="Pfam" id="PF05510">
    <property type="entry name" value="Sarcoglycan_2"/>
    <property type="match status" value="1"/>
</dbReference>
<protein>
    <recommendedName>
        <fullName evidence="14">Dystroglycan-type cadherin-like domain-containing protein</fullName>
    </recommendedName>
</protein>
<comment type="caution">
    <text evidence="15">The sequence shown here is derived from an EMBL/GenBank/DDBJ whole genome shotgun (WGS) entry which is preliminary data.</text>
</comment>
<gene>
    <name evidence="15" type="ORF">QTO34_008990</name>
</gene>
<proteinExistence type="inferred from homology"/>
<evidence type="ECO:0000256" key="11">
    <source>
        <dbReference type="ARBA" id="ARBA00023212"/>
    </source>
</evidence>
<accession>A0AA40HH47</accession>
<dbReference type="GO" id="GO:0042383">
    <property type="term" value="C:sarcolemma"/>
    <property type="evidence" value="ECO:0007669"/>
    <property type="project" value="UniProtKB-SubCell"/>
</dbReference>
<keyword evidence="11" id="KW-0206">Cytoskeleton</keyword>
<sequence>MRLAGVSCRYPRHASPTRPGARHLRTLGARSPQLLLERVLIHDFVGPSQGHREASAAPASLSSWTQSLGGQGVLQGHTWVHVGGAWSGERAGEQAPSCAVEEAVTLSLTPAGCQDLDQWRGALLSHASPVPEGRQGRGGEGEQIPCPRLRLRPVWGLWVPAGLLAGLGRAEAPQTTLRPAVGRLFVHTLDRETPPRLPEHVAVPPTVPVTYHAHLQGHPDLPRWLRYTQRSPHHPGFLYGSPTPEDRGRQVIEVVAYNRDSFDTTQQRLVLLIGDPEGPLLPYQAEFLVRSHDVEEVLPSTPASRFLIALGGLWEPAELQLLNITSALDRGGRVPLPIEGRKEGVYIKVGSASPFSTCLKMVASPDSHARCAQGQPPLLSCYDTLASHFRVDWCNVSLVDKSVPEPADEVPTPGDGILERDPFFCPPTEATARDFLADALVTLLVPLLVALLLTLLLAYVMCCRREGRLKRDLATSDIQMVHHRTIRGNTEELRQMAASREVPRPLSTLPMFNVRTGERLPPQVDSAQVPLILDQH</sequence>
<dbReference type="InterPro" id="IPR048347">
    <property type="entry name" value="Sarcoglycan_C"/>
</dbReference>
<dbReference type="Proteomes" id="UP001177744">
    <property type="component" value="Unassembled WGS sequence"/>
</dbReference>
<keyword evidence="16" id="KW-1185">Reference proteome</keyword>
<feature type="domain" description="Dystroglycan-type cadherin-like" evidence="14">
    <location>
        <begin position="176"/>
        <end position="280"/>
    </location>
</feature>
<keyword evidence="8 13" id="KW-1133">Transmembrane helix</keyword>
<evidence type="ECO:0000256" key="10">
    <source>
        <dbReference type="ARBA" id="ARBA00023180"/>
    </source>
</evidence>
<dbReference type="AlphaFoldDB" id="A0AA40HH47"/>
<evidence type="ECO:0000256" key="5">
    <source>
        <dbReference type="ARBA" id="ARBA00022475"/>
    </source>
</evidence>
<evidence type="ECO:0000313" key="15">
    <source>
        <dbReference type="EMBL" id="KAK1331043.1"/>
    </source>
</evidence>
<dbReference type="PANTHER" id="PTHR10132">
    <property type="entry name" value="ALPHA-/EPSILON-SARCOGLYCAN FAMILY MEMBER"/>
    <property type="match status" value="1"/>
</dbReference>
<evidence type="ECO:0000259" key="14">
    <source>
        <dbReference type="SMART" id="SM00736"/>
    </source>
</evidence>
<evidence type="ECO:0000256" key="13">
    <source>
        <dbReference type="SAM" id="Phobius"/>
    </source>
</evidence>
<keyword evidence="9 13" id="KW-0472">Membrane</keyword>
<evidence type="ECO:0000256" key="4">
    <source>
        <dbReference type="ARBA" id="ARBA00007721"/>
    </source>
</evidence>
<dbReference type="GO" id="GO:0016012">
    <property type="term" value="C:sarcoglycan complex"/>
    <property type="evidence" value="ECO:0007669"/>
    <property type="project" value="InterPro"/>
</dbReference>
<keyword evidence="5" id="KW-1003">Cell membrane</keyword>
<dbReference type="GO" id="GO:0005509">
    <property type="term" value="F:calcium ion binding"/>
    <property type="evidence" value="ECO:0007669"/>
    <property type="project" value="InterPro"/>
</dbReference>
<dbReference type="Pfam" id="PF20989">
    <property type="entry name" value="Sarcoglycan_2_C"/>
    <property type="match status" value="1"/>
</dbReference>
<dbReference type="SUPFAM" id="SSF49313">
    <property type="entry name" value="Cadherin-like"/>
    <property type="match status" value="1"/>
</dbReference>
<dbReference type="InterPro" id="IPR048346">
    <property type="entry name" value="Sarcoglycan_N"/>
</dbReference>
<feature type="transmembrane region" description="Helical" evidence="13">
    <location>
        <begin position="435"/>
        <end position="461"/>
    </location>
</feature>
<dbReference type="InterPro" id="IPR006644">
    <property type="entry name" value="Cadg"/>
</dbReference>
<dbReference type="InterPro" id="IPR015919">
    <property type="entry name" value="Cadherin-like_sf"/>
</dbReference>
<evidence type="ECO:0000256" key="6">
    <source>
        <dbReference type="ARBA" id="ARBA00022490"/>
    </source>
</evidence>
<dbReference type="SMART" id="SM00736">
    <property type="entry name" value="CADG"/>
    <property type="match status" value="1"/>
</dbReference>
<dbReference type="GO" id="GO:0005856">
    <property type="term" value="C:cytoskeleton"/>
    <property type="evidence" value="ECO:0007669"/>
    <property type="project" value="UniProtKB-SubCell"/>
</dbReference>
<name>A0AA40HH47_CNENI</name>
<dbReference type="EMBL" id="JAULJE010000020">
    <property type="protein sequence ID" value="KAK1331043.1"/>
    <property type="molecule type" value="Genomic_DNA"/>
</dbReference>
<dbReference type="PANTHER" id="PTHR10132:SF16">
    <property type="entry name" value="ALPHA-SARCOGLYCAN"/>
    <property type="match status" value="1"/>
</dbReference>
<evidence type="ECO:0000256" key="9">
    <source>
        <dbReference type="ARBA" id="ARBA00023136"/>
    </source>
</evidence>
<evidence type="ECO:0000256" key="3">
    <source>
        <dbReference type="ARBA" id="ARBA00004513"/>
    </source>
</evidence>
<evidence type="ECO:0000256" key="1">
    <source>
        <dbReference type="ARBA" id="ARBA00002860"/>
    </source>
</evidence>
<comment type="function">
    <text evidence="1">Component of the sarcoglycan complex, a subcomplex of the dystrophin-glycoprotein complex which forms a link between the F-actin cytoskeleton and the extracellular matrix.</text>
</comment>